<evidence type="ECO:0000313" key="2">
    <source>
        <dbReference type="EMBL" id="OBQ37294.1"/>
    </source>
</evidence>
<dbReference type="Pfam" id="PF01326">
    <property type="entry name" value="PPDK_N"/>
    <property type="match status" value="1"/>
</dbReference>
<dbReference type="GO" id="GO:0016301">
    <property type="term" value="F:kinase activity"/>
    <property type="evidence" value="ECO:0007669"/>
    <property type="project" value="InterPro"/>
</dbReference>
<accession>A0A1B7WJH4</accession>
<dbReference type="InterPro" id="IPR002192">
    <property type="entry name" value="PPDK_AMP/ATP-bd"/>
</dbReference>
<gene>
    <name evidence="2" type="ORF">AN484_25085</name>
</gene>
<dbReference type="InterPro" id="IPR013815">
    <property type="entry name" value="ATP_grasp_subdomain_1"/>
</dbReference>
<organism evidence="2 3">
    <name type="scientific">Aphanizomenon flos-aquae WA102</name>
    <dbReference type="NCBI Taxonomy" id="1710896"/>
    <lineage>
        <taxon>Bacteria</taxon>
        <taxon>Bacillati</taxon>
        <taxon>Cyanobacteriota</taxon>
        <taxon>Cyanophyceae</taxon>
        <taxon>Nostocales</taxon>
        <taxon>Aphanizomenonaceae</taxon>
        <taxon>Aphanizomenon</taxon>
    </lineage>
</organism>
<evidence type="ECO:0000259" key="1">
    <source>
        <dbReference type="Pfam" id="PF01326"/>
    </source>
</evidence>
<dbReference type="Proteomes" id="UP000092093">
    <property type="component" value="Unassembled WGS sequence"/>
</dbReference>
<evidence type="ECO:0000313" key="3">
    <source>
        <dbReference type="Proteomes" id="UP000092093"/>
    </source>
</evidence>
<feature type="non-terminal residue" evidence="2">
    <location>
        <position position="193"/>
    </location>
</feature>
<reference evidence="2 3" key="1">
    <citation type="submission" date="2015-09" db="EMBL/GenBank/DDBJ databases">
        <title>Aphanizomenon flos-aquae WA102.</title>
        <authorList>
            <person name="Driscoll C."/>
        </authorList>
    </citation>
    <scope>NUCLEOTIDE SEQUENCE [LARGE SCALE GENOMIC DNA]</scope>
    <source>
        <strain evidence="2">WA102</strain>
    </source>
</reference>
<dbReference type="AlphaFoldDB" id="A0A1B7WJH4"/>
<comment type="caution">
    <text evidence="2">The sequence shown here is derived from an EMBL/GenBank/DDBJ whole genome shotgun (WGS) entry which is preliminary data.</text>
</comment>
<sequence length="193" mass="21921">MDKLYWLDQIKLQDRTKVGIQAFYLSRIKQRGYPVLPGFVVAADVLQQFLENIHSSESLIGDLPHSSLHLDVNNWRQLQQVAGRLRQEIMSATVPLNWVRTIFQAARQWQRSSLILHPSLAISTNQEMNNISGLLESVFCPCEEEEIGEALKLLWSQLFRARSLLYWQSVGISLPKINLGVLVQPVDNAIASG</sequence>
<proteinExistence type="predicted"/>
<dbReference type="EMBL" id="LJOW01000268">
    <property type="protein sequence ID" value="OBQ37294.1"/>
    <property type="molecule type" value="Genomic_DNA"/>
</dbReference>
<dbReference type="SUPFAM" id="SSF56059">
    <property type="entry name" value="Glutathione synthetase ATP-binding domain-like"/>
    <property type="match status" value="1"/>
</dbReference>
<name>A0A1B7WJH4_APHFL</name>
<protein>
    <submittedName>
        <fullName evidence="2">Phosphoenolpyruvate synthase</fullName>
    </submittedName>
</protein>
<dbReference type="Gene3D" id="3.30.1490.20">
    <property type="entry name" value="ATP-grasp fold, A domain"/>
    <property type="match status" value="1"/>
</dbReference>
<feature type="domain" description="Pyruvate phosphate dikinase AMP/ATP-binding" evidence="1">
    <location>
        <begin position="24"/>
        <end position="193"/>
    </location>
</feature>
<dbReference type="GO" id="GO:0005524">
    <property type="term" value="F:ATP binding"/>
    <property type="evidence" value="ECO:0007669"/>
    <property type="project" value="InterPro"/>
</dbReference>
<keyword evidence="2" id="KW-0670">Pyruvate</keyword>